<feature type="non-terminal residue" evidence="2">
    <location>
        <position position="1"/>
    </location>
</feature>
<keyword evidence="1" id="KW-1133">Transmembrane helix</keyword>
<keyword evidence="1" id="KW-0812">Transmembrane</keyword>
<protein>
    <submittedName>
        <fullName evidence="2">Uncharacterized protein</fullName>
    </submittedName>
</protein>
<dbReference type="Proteomes" id="UP000695562">
    <property type="component" value="Unassembled WGS sequence"/>
</dbReference>
<evidence type="ECO:0000313" key="3">
    <source>
        <dbReference type="Proteomes" id="UP000695562"/>
    </source>
</evidence>
<evidence type="ECO:0000256" key="1">
    <source>
        <dbReference type="SAM" id="Phobius"/>
    </source>
</evidence>
<dbReference type="EMBL" id="AJWJ01000988">
    <property type="protein sequence ID" value="KAF2068435.1"/>
    <property type="molecule type" value="Genomic_DNA"/>
</dbReference>
<proteinExistence type="predicted"/>
<keyword evidence="1" id="KW-0472">Membrane</keyword>
<dbReference type="AlphaFoldDB" id="A0A8J4PKH1"/>
<gene>
    <name evidence="2" type="ORF">CYY_010240</name>
</gene>
<keyword evidence="3" id="KW-1185">Reference proteome</keyword>
<accession>A0A8J4PKH1</accession>
<dbReference type="PANTHER" id="PTHR31378:SF29">
    <property type="entry name" value="EGF-LIKE DOMAIN-CONTAINING PROTEIN-RELATED"/>
    <property type="match status" value="1"/>
</dbReference>
<organism evidence="2 3">
    <name type="scientific">Polysphondylium violaceum</name>
    <dbReference type="NCBI Taxonomy" id="133409"/>
    <lineage>
        <taxon>Eukaryota</taxon>
        <taxon>Amoebozoa</taxon>
        <taxon>Evosea</taxon>
        <taxon>Eumycetozoa</taxon>
        <taxon>Dictyostelia</taxon>
        <taxon>Dictyosteliales</taxon>
        <taxon>Dictyosteliaceae</taxon>
        <taxon>Polysphondylium</taxon>
    </lineage>
</organism>
<name>A0A8J4PKH1_9MYCE</name>
<evidence type="ECO:0000313" key="2">
    <source>
        <dbReference type="EMBL" id="KAF2068435.1"/>
    </source>
</evidence>
<feature type="transmembrane region" description="Helical" evidence="1">
    <location>
        <begin position="110"/>
        <end position="133"/>
    </location>
</feature>
<comment type="caution">
    <text evidence="2">The sequence shown here is derived from an EMBL/GenBank/DDBJ whole genome shotgun (WGS) entry which is preliminary data.</text>
</comment>
<sequence length="152" mass="17013">TLESGNTTVTNSEYVKLQVDDHSLYGRFIKRGIIDGRISTITNQLLPNYNNNNNQFNNIQSYIGIGIRSYQRFVQLDPDFSVLVDQKPATEAESSVCSSKSKSKLTKAQIAGIIIGSVAFVAIVAVSALYHIIKRKKETKFNQKVQKLQQMN</sequence>
<dbReference type="PANTHER" id="PTHR31378">
    <property type="entry name" value="EGF-LIKE DOMAIN-CONTAINING PROTEIN-RELATED-RELATED"/>
    <property type="match status" value="1"/>
</dbReference>
<reference evidence="2" key="1">
    <citation type="submission" date="2020-01" db="EMBL/GenBank/DDBJ databases">
        <title>Development of genomics and gene disruption for Polysphondylium violaceum indicates a role for the polyketide synthase stlB in stalk morphogenesis.</title>
        <authorList>
            <person name="Narita B."/>
            <person name="Kawabe Y."/>
            <person name="Kin K."/>
            <person name="Saito T."/>
            <person name="Gibbs R."/>
            <person name="Kuspa A."/>
            <person name="Muzny D."/>
            <person name="Queller D."/>
            <person name="Richards S."/>
            <person name="Strassman J."/>
            <person name="Sucgang R."/>
            <person name="Worley K."/>
            <person name="Schaap P."/>
        </authorList>
    </citation>
    <scope>NUCLEOTIDE SEQUENCE</scope>
    <source>
        <strain evidence="2">QSvi11</strain>
    </source>
</reference>